<sequence length="188" mass="20533">MGFLAGPIDSAEKPPRALLRGFSKQGRENAGSEREPETARASSVPYPVPRGGGRTLVATSGPASGHVRSVEQKIAAGGAGHVSVGAGRAHVALPGLCAPGHGSYSPRWLVDLIPMPSERYAVSTRLETRYAVWIMRPVSFPRLVYSPTMKRTAWRVDMVRGIPLREALFGLFLPSWNPRPRTEQRWPR</sequence>
<proteinExistence type="predicted"/>
<keyword evidence="2" id="KW-1185">Reference proteome</keyword>
<gene>
    <name evidence="1" type="ORF">HPB50_019119</name>
</gene>
<comment type="caution">
    <text evidence="1">The sequence shown here is derived from an EMBL/GenBank/DDBJ whole genome shotgun (WGS) entry which is preliminary data.</text>
</comment>
<protein>
    <submittedName>
        <fullName evidence="1">Uncharacterized protein</fullName>
    </submittedName>
</protein>
<name>A0ACB7SRY0_HYAAI</name>
<reference evidence="1" key="1">
    <citation type="submission" date="2020-05" db="EMBL/GenBank/DDBJ databases">
        <title>Large-scale comparative analyses of tick genomes elucidate their genetic diversity and vector capacities.</title>
        <authorList>
            <person name="Jia N."/>
            <person name="Wang J."/>
            <person name="Shi W."/>
            <person name="Du L."/>
            <person name="Sun Y."/>
            <person name="Zhan W."/>
            <person name="Jiang J."/>
            <person name="Wang Q."/>
            <person name="Zhang B."/>
            <person name="Ji P."/>
            <person name="Sakyi L.B."/>
            <person name="Cui X."/>
            <person name="Yuan T."/>
            <person name="Jiang B."/>
            <person name="Yang W."/>
            <person name="Lam T.T.-Y."/>
            <person name="Chang Q."/>
            <person name="Ding S."/>
            <person name="Wang X."/>
            <person name="Zhu J."/>
            <person name="Ruan X."/>
            <person name="Zhao L."/>
            <person name="Wei J."/>
            <person name="Que T."/>
            <person name="Du C."/>
            <person name="Cheng J."/>
            <person name="Dai P."/>
            <person name="Han X."/>
            <person name="Huang E."/>
            <person name="Gao Y."/>
            <person name="Liu J."/>
            <person name="Shao H."/>
            <person name="Ye R."/>
            <person name="Li L."/>
            <person name="Wei W."/>
            <person name="Wang X."/>
            <person name="Wang C."/>
            <person name="Yang T."/>
            <person name="Huo Q."/>
            <person name="Li W."/>
            <person name="Guo W."/>
            <person name="Chen H."/>
            <person name="Zhou L."/>
            <person name="Ni X."/>
            <person name="Tian J."/>
            <person name="Zhou Y."/>
            <person name="Sheng Y."/>
            <person name="Liu T."/>
            <person name="Pan Y."/>
            <person name="Xia L."/>
            <person name="Li J."/>
            <person name="Zhao F."/>
            <person name="Cao W."/>
        </authorList>
    </citation>
    <scope>NUCLEOTIDE SEQUENCE</scope>
    <source>
        <strain evidence="1">Hyas-2018</strain>
    </source>
</reference>
<evidence type="ECO:0000313" key="1">
    <source>
        <dbReference type="EMBL" id="KAH6936558.1"/>
    </source>
</evidence>
<accession>A0ACB7SRY0</accession>
<organism evidence="1 2">
    <name type="scientific">Hyalomma asiaticum</name>
    <name type="common">Tick</name>
    <dbReference type="NCBI Taxonomy" id="266040"/>
    <lineage>
        <taxon>Eukaryota</taxon>
        <taxon>Metazoa</taxon>
        <taxon>Ecdysozoa</taxon>
        <taxon>Arthropoda</taxon>
        <taxon>Chelicerata</taxon>
        <taxon>Arachnida</taxon>
        <taxon>Acari</taxon>
        <taxon>Parasitiformes</taxon>
        <taxon>Ixodida</taxon>
        <taxon>Ixodoidea</taxon>
        <taxon>Ixodidae</taxon>
        <taxon>Hyalomminae</taxon>
        <taxon>Hyalomma</taxon>
    </lineage>
</organism>
<dbReference type="EMBL" id="CM023483">
    <property type="protein sequence ID" value="KAH6936558.1"/>
    <property type="molecule type" value="Genomic_DNA"/>
</dbReference>
<dbReference type="Proteomes" id="UP000821845">
    <property type="component" value="Chromosome 3"/>
</dbReference>
<evidence type="ECO:0000313" key="2">
    <source>
        <dbReference type="Proteomes" id="UP000821845"/>
    </source>
</evidence>